<reference evidence="2" key="1">
    <citation type="submission" date="2023-10" db="EMBL/GenBank/DDBJ databases">
        <title>Genome assembly of Pristionchus species.</title>
        <authorList>
            <person name="Yoshida K."/>
            <person name="Sommer R.J."/>
        </authorList>
    </citation>
    <scope>NUCLEOTIDE SEQUENCE</scope>
    <source>
        <strain evidence="2">RS0144</strain>
    </source>
</reference>
<evidence type="ECO:0000313" key="2">
    <source>
        <dbReference type="EMBL" id="GMS81395.1"/>
    </source>
</evidence>
<feature type="compositionally biased region" description="Low complexity" evidence="1">
    <location>
        <begin position="44"/>
        <end position="68"/>
    </location>
</feature>
<evidence type="ECO:0000313" key="3">
    <source>
        <dbReference type="Proteomes" id="UP001432027"/>
    </source>
</evidence>
<dbReference type="EMBL" id="BTSX01000001">
    <property type="protein sequence ID" value="GMS81395.1"/>
    <property type="molecule type" value="Genomic_DNA"/>
</dbReference>
<keyword evidence="3" id="KW-1185">Reference proteome</keyword>
<comment type="caution">
    <text evidence="2">The sequence shown here is derived from an EMBL/GenBank/DDBJ whole genome shotgun (WGS) entry which is preliminary data.</text>
</comment>
<proteinExistence type="predicted"/>
<feature type="non-terminal residue" evidence="2">
    <location>
        <position position="281"/>
    </location>
</feature>
<feature type="region of interest" description="Disordered" evidence="1">
    <location>
        <begin position="195"/>
        <end position="259"/>
    </location>
</feature>
<accession>A0AAV5SEV9</accession>
<evidence type="ECO:0000256" key="1">
    <source>
        <dbReference type="SAM" id="MobiDB-lite"/>
    </source>
</evidence>
<feature type="compositionally biased region" description="Low complexity" evidence="1">
    <location>
        <begin position="234"/>
        <end position="243"/>
    </location>
</feature>
<feature type="non-terminal residue" evidence="2">
    <location>
        <position position="1"/>
    </location>
</feature>
<feature type="region of interest" description="Disordered" evidence="1">
    <location>
        <begin position="1"/>
        <end position="73"/>
    </location>
</feature>
<name>A0AAV5SEV9_9BILA</name>
<dbReference type="Proteomes" id="UP001432027">
    <property type="component" value="Unassembled WGS sequence"/>
</dbReference>
<feature type="compositionally biased region" description="Polar residues" evidence="1">
    <location>
        <begin position="1"/>
        <end position="35"/>
    </location>
</feature>
<protein>
    <submittedName>
        <fullName evidence="2">Uncharacterized protein</fullName>
    </submittedName>
</protein>
<sequence length="281" mass="29271">GNVTAQGESVNQSSRNGTIASQGGRINQSRRNGTIASHGGGNGSITSQGGSSGQSSSNGQPAGPPGRARLGGCGNAQLGQIMQNVVPTLMIMPRMKLGDIAQMLQQAVQRATLKSFEIMMGKGDMITATHQMSESTHCRVRVGEYYTTVYETPVQYDVTDASLEQELSNIDFGEPLGGSGYPGQRAFPRFDQIRSNQGDITGRGRTFNQSPRNGAITAQEGGDDSTISSGNDNSPAESADQPSSAPPADPPGQNRLGGCGNAMLGDGILVLTDARILELPT</sequence>
<dbReference type="AlphaFoldDB" id="A0AAV5SEV9"/>
<gene>
    <name evidence="2" type="ORF">PENTCL1PPCAC_3570</name>
</gene>
<organism evidence="2 3">
    <name type="scientific">Pristionchus entomophagus</name>
    <dbReference type="NCBI Taxonomy" id="358040"/>
    <lineage>
        <taxon>Eukaryota</taxon>
        <taxon>Metazoa</taxon>
        <taxon>Ecdysozoa</taxon>
        <taxon>Nematoda</taxon>
        <taxon>Chromadorea</taxon>
        <taxon>Rhabditida</taxon>
        <taxon>Rhabditina</taxon>
        <taxon>Diplogasteromorpha</taxon>
        <taxon>Diplogasteroidea</taxon>
        <taxon>Neodiplogasteridae</taxon>
        <taxon>Pristionchus</taxon>
    </lineage>
</organism>